<reference evidence="2" key="1">
    <citation type="journal article" date="2019" name="Int. J. Syst. Evol. Microbiol.">
        <title>The Global Catalogue of Microorganisms (GCM) 10K type strain sequencing project: providing services to taxonomists for standard genome sequencing and annotation.</title>
        <authorList>
            <consortium name="The Broad Institute Genomics Platform"/>
            <consortium name="The Broad Institute Genome Sequencing Center for Infectious Disease"/>
            <person name="Wu L."/>
            <person name="Ma J."/>
        </authorList>
    </citation>
    <scope>NUCLEOTIDE SEQUENCE [LARGE SCALE GENOMIC DNA]</scope>
    <source>
        <strain evidence="2">JCM 17925</strain>
    </source>
</reference>
<dbReference type="EMBL" id="BAABHB010000018">
    <property type="protein sequence ID" value="GAA4419239.1"/>
    <property type="molecule type" value="Genomic_DNA"/>
</dbReference>
<proteinExistence type="predicted"/>
<name>A0ABP8KYV0_9BACT</name>
<dbReference type="Proteomes" id="UP001500936">
    <property type="component" value="Unassembled WGS sequence"/>
</dbReference>
<protein>
    <submittedName>
        <fullName evidence="1">Uncharacterized protein</fullName>
    </submittedName>
</protein>
<accession>A0ABP8KYV0</accession>
<comment type="caution">
    <text evidence="1">The sequence shown here is derived from an EMBL/GenBank/DDBJ whole genome shotgun (WGS) entry which is preliminary data.</text>
</comment>
<organism evidence="1 2">
    <name type="scientific">Nibrella viscosa</name>
    <dbReference type="NCBI Taxonomy" id="1084524"/>
    <lineage>
        <taxon>Bacteria</taxon>
        <taxon>Pseudomonadati</taxon>
        <taxon>Bacteroidota</taxon>
        <taxon>Cytophagia</taxon>
        <taxon>Cytophagales</taxon>
        <taxon>Spirosomataceae</taxon>
        <taxon>Nibrella</taxon>
    </lineage>
</organism>
<gene>
    <name evidence="1" type="ORF">GCM10023187_53360</name>
</gene>
<sequence length="164" mass="18385">MFMTNPTSTFIWEGRIHIGDEPGIYGNANYCGLAMEFPLTVKNFSLSSPNGDTIKYELDTENVNVFTGYNGHRIVVRQYTPDPQPGNPYKWKETIIKNSDRIANGATKTIVDVNVSGSTDPIYLSIAIEVDTDVKPGLYDDFLFTGLEYSTTSQNVYVIFGFRE</sequence>
<evidence type="ECO:0000313" key="1">
    <source>
        <dbReference type="EMBL" id="GAA4419239.1"/>
    </source>
</evidence>
<evidence type="ECO:0000313" key="2">
    <source>
        <dbReference type="Proteomes" id="UP001500936"/>
    </source>
</evidence>
<keyword evidence="2" id="KW-1185">Reference proteome</keyword>